<dbReference type="Pfam" id="PF00583">
    <property type="entry name" value="Acetyltransf_1"/>
    <property type="match status" value="1"/>
</dbReference>
<dbReference type="InterPro" id="IPR016181">
    <property type="entry name" value="Acyl_CoA_acyltransferase"/>
</dbReference>
<evidence type="ECO:0000259" key="3">
    <source>
        <dbReference type="PROSITE" id="PS51186"/>
    </source>
</evidence>
<dbReference type="PROSITE" id="PS51186">
    <property type="entry name" value="GNAT"/>
    <property type="match status" value="1"/>
</dbReference>
<dbReference type="AlphaFoldDB" id="A0A7J5TLB6"/>
<evidence type="ECO:0000256" key="1">
    <source>
        <dbReference type="ARBA" id="ARBA00022679"/>
    </source>
</evidence>
<dbReference type="CDD" id="cd04301">
    <property type="entry name" value="NAT_SF"/>
    <property type="match status" value="1"/>
</dbReference>
<feature type="domain" description="N-acetyltransferase" evidence="3">
    <location>
        <begin position="38"/>
        <end position="207"/>
    </location>
</feature>
<dbReference type="SUPFAM" id="SSF55729">
    <property type="entry name" value="Acyl-CoA N-acyltransferases (Nat)"/>
    <property type="match status" value="1"/>
</dbReference>
<evidence type="ECO:0000313" key="4">
    <source>
        <dbReference type="EMBL" id="KAB7485186.1"/>
    </source>
</evidence>
<sequence length="209" mass="23553">MCLKHELLIYYNFPIAQLRRVVYVQIAHDTGGKELNMSEISIAENTQLQTIRDLSIATFRQTFAGTNTEEDMRDYIAHGLSPEVLGKELADPLQTFFVATVDGVPAGYMKVNLGTAQTERMPDDHAEVQRLYVLADFKRHGLGTRFMRTAEQFASAHGKQTLWLGVWEHNEPAKAFYRRMGFVETGAHTFVLGSDAQTDLIMKHALTAC</sequence>
<gene>
    <name evidence="4" type="ORF">GBA83_10395</name>
</gene>
<name>A0A7J5TLB6_BIFBI</name>
<comment type="caution">
    <text evidence="4">The sequence shown here is derived from an EMBL/GenBank/DDBJ whole genome shotgun (WGS) entry which is preliminary data.</text>
</comment>
<dbReference type="PANTHER" id="PTHR43877">
    <property type="entry name" value="AMINOALKYLPHOSPHONATE N-ACETYLTRANSFERASE-RELATED-RELATED"/>
    <property type="match status" value="1"/>
</dbReference>
<proteinExistence type="predicted"/>
<protein>
    <submittedName>
        <fullName evidence="4">GNAT family N-acetyltransferase</fullName>
    </submittedName>
</protein>
<dbReference type="GO" id="GO:0016747">
    <property type="term" value="F:acyltransferase activity, transferring groups other than amino-acyl groups"/>
    <property type="evidence" value="ECO:0007669"/>
    <property type="project" value="InterPro"/>
</dbReference>
<dbReference type="InterPro" id="IPR000182">
    <property type="entry name" value="GNAT_dom"/>
</dbReference>
<evidence type="ECO:0000313" key="5">
    <source>
        <dbReference type="Proteomes" id="UP000451386"/>
    </source>
</evidence>
<accession>A0A7J5TLB6</accession>
<evidence type="ECO:0000256" key="2">
    <source>
        <dbReference type="ARBA" id="ARBA00023315"/>
    </source>
</evidence>
<keyword evidence="1 4" id="KW-0808">Transferase</keyword>
<dbReference type="EMBL" id="WDOP01000032">
    <property type="protein sequence ID" value="KAB7485186.1"/>
    <property type="molecule type" value="Genomic_DNA"/>
</dbReference>
<dbReference type="Gene3D" id="3.40.630.30">
    <property type="match status" value="1"/>
</dbReference>
<dbReference type="InterPro" id="IPR050832">
    <property type="entry name" value="Bact_Acetyltransf"/>
</dbReference>
<organism evidence="4 5">
    <name type="scientific">Bifidobacterium bifidum</name>
    <dbReference type="NCBI Taxonomy" id="1681"/>
    <lineage>
        <taxon>Bacteria</taxon>
        <taxon>Bacillati</taxon>
        <taxon>Actinomycetota</taxon>
        <taxon>Actinomycetes</taxon>
        <taxon>Bifidobacteriales</taxon>
        <taxon>Bifidobacteriaceae</taxon>
        <taxon>Bifidobacterium</taxon>
    </lineage>
</organism>
<keyword evidence="2" id="KW-0012">Acyltransferase</keyword>
<reference evidence="4 5" key="1">
    <citation type="journal article" date="2019" name="Nat. Med.">
        <title>A library of human gut bacterial isolates paired with longitudinal multiomics data enables mechanistic microbiome research.</title>
        <authorList>
            <person name="Poyet M."/>
            <person name="Groussin M."/>
            <person name="Gibbons S.M."/>
            <person name="Avila-Pacheco J."/>
            <person name="Jiang X."/>
            <person name="Kearney S.M."/>
            <person name="Perrotta A.R."/>
            <person name="Berdy B."/>
            <person name="Zhao S."/>
            <person name="Lieberman T.D."/>
            <person name="Swanson P.K."/>
            <person name="Smith M."/>
            <person name="Roesemann S."/>
            <person name="Alexander J.E."/>
            <person name="Rich S.A."/>
            <person name="Livny J."/>
            <person name="Vlamakis H."/>
            <person name="Clish C."/>
            <person name="Bullock K."/>
            <person name="Deik A."/>
            <person name="Scott J."/>
            <person name="Pierce K.A."/>
            <person name="Xavier R.J."/>
            <person name="Alm E.J."/>
        </authorList>
    </citation>
    <scope>NUCLEOTIDE SEQUENCE [LARGE SCALE GENOMIC DNA]</scope>
    <source>
        <strain evidence="4 5">BIOML-A13</strain>
    </source>
</reference>
<dbReference type="Proteomes" id="UP000451386">
    <property type="component" value="Unassembled WGS sequence"/>
</dbReference>